<evidence type="ECO:0000313" key="5">
    <source>
        <dbReference type="Proteomes" id="UP000318055"/>
    </source>
</evidence>
<dbReference type="Gene3D" id="3.60.110.10">
    <property type="entry name" value="Carbon-nitrogen hydrolase"/>
    <property type="match status" value="1"/>
</dbReference>
<feature type="domain" description="CN hydrolase" evidence="3">
    <location>
        <begin position="4"/>
        <end position="280"/>
    </location>
</feature>
<name>A0A518RHK4_9SPHN</name>
<dbReference type="InterPro" id="IPR036526">
    <property type="entry name" value="C-N_Hydrolase_sf"/>
</dbReference>
<dbReference type="KEGG" id="ssua:FPZ54_13505"/>
<dbReference type="InterPro" id="IPR000132">
    <property type="entry name" value="Nitrilase/CN_hydratase_CS"/>
</dbReference>
<dbReference type="EMBL" id="CP042239">
    <property type="protein sequence ID" value="QDX26921.1"/>
    <property type="molecule type" value="Genomic_DNA"/>
</dbReference>
<dbReference type="PANTHER" id="PTHR46044:SF1">
    <property type="entry name" value="CN HYDROLASE DOMAIN-CONTAINING PROTEIN"/>
    <property type="match status" value="1"/>
</dbReference>
<keyword evidence="5" id="KW-1185">Reference proteome</keyword>
<dbReference type="CDD" id="cd07564">
    <property type="entry name" value="nitrilases_CHs"/>
    <property type="match status" value="1"/>
</dbReference>
<evidence type="ECO:0000256" key="2">
    <source>
        <dbReference type="PROSITE-ProRule" id="PRU10139"/>
    </source>
</evidence>
<evidence type="ECO:0000313" key="4">
    <source>
        <dbReference type="EMBL" id="QDX26921.1"/>
    </source>
</evidence>
<reference evidence="4 5" key="1">
    <citation type="submission" date="2019-07" db="EMBL/GenBank/DDBJ databases">
        <title>Sphingomonas alkalisoli sp. nov., isolated from rhizosphere soil of Suaedae salsa.</title>
        <authorList>
            <person name="Zhang H."/>
            <person name="Xu L."/>
            <person name="Zhang J.-X."/>
            <person name="Sun J.-Q."/>
        </authorList>
    </citation>
    <scope>NUCLEOTIDE SEQUENCE [LARGE SCALE GENOMIC DNA]</scope>
    <source>
        <strain evidence="4 5">XS-10</strain>
    </source>
</reference>
<sequence length="328" mass="35735">MDRLTVAIVQRPPVFLDLAASTARAVEIIADAGRDGAGLVVFPETWLPGYPIWVDEADEVARWEHPGADALFAHLFANSAKRDGAEIAALAKAAADAGADVVMGMHERAGRTLYNTTLTLGADGSRYARRKLVPTHGERLLWGRGDGSTLDVVERPYGRLGSLVCWEHWMPLARAAMHARAEDIHVAQWPSVEWRHLLVSRSYAFEGQCVVIAAGCALSLDDVLDGFDHAGGDRRARSLLETMSSERLLKNGGSTVIAPDATFLCEPAEREPIVWASLDIAELRRRTPYLDVSGHYARPDVFELRVDTRPRSDTVFGGGSQPPPPTAP</sequence>
<dbReference type="GO" id="GO:0000257">
    <property type="term" value="F:nitrilase activity"/>
    <property type="evidence" value="ECO:0007669"/>
    <property type="project" value="UniProtKB-ARBA"/>
</dbReference>
<dbReference type="SUPFAM" id="SSF56317">
    <property type="entry name" value="Carbon-nitrogen hydrolase"/>
    <property type="match status" value="1"/>
</dbReference>
<dbReference type="AlphaFoldDB" id="A0A518RHK4"/>
<gene>
    <name evidence="4" type="ORF">FPZ54_13505</name>
</gene>
<dbReference type="InterPro" id="IPR044149">
    <property type="entry name" value="Nitrilases_CHs"/>
</dbReference>
<organism evidence="4 5">
    <name type="scientific">Sphingomonas suaedae</name>
    <dbReference type="NCBI Taxonomy" id="2599297"/>
    <lineage>
        <taxon>Bacteria</taxon>
        <taxon>Pseudomonadati</taxon>
        <taxon>Pseudomonadota</taxon>
        <taxon>Alphaproteobacteria</taxon>
        <taxon>Sphingomonadales</taxon>
        <taxon>Sphingomonadaceae</taxon>
        <taxon>Sphingomonas</taxon>
    </lineage>
</organism>
<proteinExistence type="inferred from homology"/>
<accession>A0A518RHK4</accession>
<evidence type="ECO:0000256" key="1">
    <source>
        <dbReference type="ARBA" id="ARBA00008129"/>
    </source>
</evidence>
<dbReference type="Pfam" id="PF00795">
    <property type="entry name" value="CN_hydrolase"/>
    <property type="match status" value="1"/>
</dbReference>
<feature type="active site" description="Proton acceptor" evidence="2">
    <location>
        <position position="44"/>
    </location>
</feature>
<protein>
    <submittedName>
        <fullName evidence="4">Carbon-nitrogen hydrolase family protein</fullName>
    </submittedName>
</protein>
<comment type="similarity">
    <text evidence="1">Belongs to the carbon-nitrogen hydrolase superfamily. Nitrilase family.</text>
</comment>
<dbReference type="OrthoDB" id="9803803at2"/>
<keyword evidence="4" id="KW-0378">Hydrolase</keyword>
<dbReference type="Proteomes" id="UP000318055">
    <property type="component" value="Chromosome"/>
</dbReference>
<dbReference type="PROSITE" id="PS00920">
    <property type="entry name" value="NITRIL_CHT_1"/>
    <property type="match status" value="1"/>
</dbReference>
<dbReference type="InterPro" id="IPR003010">
    <property type="entry name" value="C-N_Hydrolase"/>
</dbReference>
<dbReference type="RefSeq" id="WP_145848006.1">
    <property type="nucleotide sequence ID" value="NZ_CP042239.1"/>
</dbReference>
<evidence type="ECO:0000259" key="3">
    <source>
        <dbReference type="PROSITE" id="PS50263"/>
    </source>
</evidence>
<dbReference type="PROSITE" id="PS50263">
    <property type="entry name" value="CN_HYDROLASE"/>
    <property type="match status" value="1"/>
</dbReference>
<dbReference type="PANTHER" id="PTHR46044">
    <property type="entry name" value="NITRILASE"/>
    <property type="match status" value="1"/>
</dbReference>